<dbReference type="GO" id="GO:0030313">
    <property type="term" value="C:cell envelope"/>
    <property type="evidence" value="ECO:0007669"/>
    <property type="project" value="UniProtKB-SubCell"/>
</dbReference>
<dbReference type="Pfam" id="PF00578">
    <property type="entry name" value="AhpC-TSA"/>
    <property type="match status" value="1"/>
</dbReference>
<dbReference type="PROSITE" id="PS51257">
    <property type="entry name" value="PROKAR_LIPOPROTEIN"/>
    <property type="match status" value="1"/>
</dbReference>
<comment type="caution">
    <text evidence="7">The sequence shown here is derived from an EMBL/GenBank/DDBJ whole genome shotgun (WGS) entry which is preliminary data.</text>
</comment>
<dbReference type="GO" id="GO:0016209">
    <property type="term" value="F:antioxidant activity"/>
    <property type="evidence" value="ECO:0007669"/>
    <property type="project" value="InterPro"/>
</dbReference>
<dbReference type="PANTHER" id="PTHR42852:SF6">
    <property type="entry name" value="THIOL:DISULFIDE INTERCHANGE PROTEIN DSBE"/>
    <property type="match status" value="1"/>
</dbReference>
<dbReference type="SUPFAM" id="SSF52833">
    <property type="entry name" value="Thioredoxin-like"/>
    <property type="match status" value="1"/>
</dbReference>
<evidence type="ECO:0000313" key="8">
    <source>
        <dbReference type="Proteomes" id="UP000244450"/>
    </source>
</evidence>
<evidence type="ECO:0000313" key="7">
    <source>
        <dbReference type="EMBL" id="PUZ28809.1"/>
    </source>
</evidence>
<evidence type="ECO:0000256" key="4">
    <source>
        <dbReference type="ARBA" id="ARBA00023284"/>
    </source>
</evidence>
<dbReference type="CDD" id="cd02966">
    <property type="entry name" value="TlpA_like_family"/>
    <property type="match status" value="1"/>
</dbReference>
<dbReference type="InterPro" id="IPR000866">
    <property type="entry name" value="AhpC/TSA"/>
</dbReference>
<dbReference type="InterPro" id="IPR036249">
    <property type="entry name" value="Thioredoxin-like_sf"/>
</dbReference>
<keyword evidence="4" id="KW-0676">Redox-active center</keyword>
<evidence type="ECO:0000256" key="2">
    <source>
        <dbReference type="ARBA" id="ARBA00022748"/>
    </source>
</evidence>
<dbReference type="OrthoDB" id="750178at2"/>
<dbReference type="AlphaFoldDB" id="A0A2T7BMD2"/>
<protein>
    <recommendedName>
        <fullName evidence="6">Thioredoxin domain-containing protein</fullName>
    </recommendedName>
</protein>
<sequence length="383" mass="41696">MKKAYLALGLGLTLAACNQHPEKGDFKIDVQLDNAPLTHITLDQLGMNEIKVVDSLTLADASGKFTLKGIVSEEGLYRIHFGEEKNKDILLALDAGDVQIKGDYNHLDKVTVTGSEATSELQEFMRQMDTKGMALQKLVSGLDTLQGKKGADSLLEARSKEAEAARQAYIQWNIDYAKNTKSPAVAAFALGTSSMDVLLEHQKDVDEIAKKFPANSLVKSLASEVAEQADKSNTAQATAGNQPAVKAGDEAPDFTLNTPDGKTVSLKSLRGKYVLVDFWASWCPPCRAENPNVVAAFNEFKGKNFTILGVSLDKDKASWEKAIADDHLTWTHVSDLKFWDSKVVGLYGIEGIPFNFLLDPQGKVVASNLRGPALQEKLKTVLQ</sequence>
<reference evidence="7 8" key="1">
    <citation type="submission" date="2018-04" db="EMBL/GenBank/DDBJ databases">
        <title>Chitinophaga fuyangensis sp. nov., isolated from soil in a chemical factory.</title>
        <authorList>
            <person name="Chen K."/>
        </authorList>
    </citation>
    <scope>NUCLEOTIDE SEQUENCE [LARGE SCALE GENOMIC DNA]</scope>
    <source>
        <strain evidence="7 8">LY-1</strain>
    </source>
</reference>
<evidence type="ECO:0000256" key="1">
    <source>
        <dbReference type="ARBA" id="ARBA00004196"/>
    </source>
</evidence>
<accession>A0A2T7BMD2</accession>
<evidence type="ECO:0000256" key="3">
    <source>
        <dbReference type="ARBA" id="ARBA00023157"/>
    </source>
</evidence>
<feature type="region of interest" description="Disordered" evidence="5">
    <location>
        <begin position="229"/>
        <end position="256"/>
    </location>
</feature>
<dbReference type="EMBL" id="QCYK01000001">
    <property type="protein sequence ID" value="PUZ28809.1"/>
    <property type="molecule type" value="Genomic_DNA"/>
</dbReference>
<name>A0A2T7BMD2_9BACT</name>
<dbReference type="InterPro" id="IPR017937">
    <property type="entry name" value="Thioredoxin_CS"/>
</dbReference>
<evidence type="ECO:0000259" key="6">
    <source>
        <dbReference type="PROSITE" id="PS51352"/>
    </source>
</evidence>
<dbReference type="Gene3D" id="3.40.30.10">
    <property type="entry name" value="Glutaredoxin"/>
    <property type="match status" value="1"/>
</dbReference>
<gene>
    <name evidence="7" type="ORF">DCC81_04810</name>
</gene>
<dbReference type="PROSITE" id="PS51352">
    <property type="entry name" value="THIOREDOXIN_2"/>
    <property type="match status" value="1"/>
</dbReference>
<dbReference type="PANTHER" id="PTHR42852">
    <property type="entry name" value="THIOL:DISULFIDE INTERCHANGE PROTEIN DSBE"/>
    <property type="match status" value="1"/>
</dbReference>
<dbReference type="RefSeq" id="WP_108685448.1">
    <property type="nucleotide sequence ID" value="NZ_QCYK01000001.1"/>
</dbReference>
<evidence type="ECO:0000256" key="5">
    <source>
        <dbReference type="SAM" id="MobiDB-lite"/>
    </source>
</evidence>
<dbReference type="InterPro" id="IPR013766">
    <property type="entry name" value="Thioredoxin_domain"/>
</dbReference>
<feature type="domain" description="Thioredoxin" evidence="6">
    <location>
        <begin position="245"/>
        <end position="383"/>
    </location>
</feature>
<keyword evidence="8" id="KW-1185">Reference proteome</keyword>
<dbReference type="Proteomes" id="UP000244450">
    <property type="component" value="Unassembled WGS sequence"/>
</dbReference>
<comment type="subcellular location">
    <subcellularLocation>
        <location evidence="1">Cell envelope</location>
    </subcellularLocation>
</comment>
<keyword evidence="2" id="KW-0201">Cytochrome c-type biogenesis</keyword>
<organism evidence="7 8">
    <name type="scientific">Chitinophaga parva</name>
    <dbReference type="NCBI Taxonomy" id="2169414"/>
    <lineage>
        <taxon>Bacteria</taxon>
        <taxon>Pseudomonadati</taxon>
        <taxon>Bacteroidota</taxon>
        <taxon>Chitinophagia</taxon>
        <taxon>Chitinophagales</taxon>
        <taxon>Chitinophagaceae</taxon>
        <taxon>Chitinophaga</taxon>
    </lineage>
</organism>
<dbReference type="InterPro" id="IPR050553">
    <property type="entry name" value="Thioredoxin_ResA/DsbE_sf"/>
</dbReference>
<feature type="compositionally biased region" description="Polar residues" evidence="5">
    <location>
        <begin position="231"/>
        <end position="241"/>
    </location>
</feature>
<keyword evidence="3" id="KW-1015">Disulfide bond</keyword>
<dbReference type="Pfam" id="PF14289">
    <property type="entry name" value="DUF4369"/>
    <property type="match status" value="1"/>
</dbReference>
<dbReference type="GO" id="GO:0017004">
    <property type="term" value="P:cytochrome complex assembly"/>
    <property type="evidence" value="ECO:0007669"/>
    <property type="project" value="UniProtKB-KW"/>
</dbReference>
<dbReference type="InterPro" id="IPR025380">
    <property type="entry name" value="DUF4369"/>
</dbReference>
<proteinExistence type="predicted"/>
<dbReference type="GO" id="GO:0016491">
    <property type="term" value="F:oxidoreductase activity"/>
    <property type="evidence" value="ECO:0007669"/>
    <property type="project" value="InterPro"/>
</dbReference>
<dbReference type="PROSITE" id="PS00194">
    <property type="entry name" value="THIOREDOXIN_1"/>
    <property type="match status" value="1"/>
</dbReference>